<accession>A0A644UUT5</accession>
<organism evidence="1">
    <name type="scientific">bioreactor metagenome</name>
    <dbReference type="NCBI Taxonomy" id="1076179"/>
    <lineage>
        <taxon>unclassified sequences</taxon>
        <taxon>metagenomes</taxon>
        <taxon>ecological metagenomes</taxon>
    </lineage>
</organism>
<gene>
    <name evidence="1" type="ORF">SDC9_28397</name>
</gene>
<reference evidence="1" key="1">
    <citation type="submission" date="2019-08" db="EMBL/GenBank/DDBJ databases">
        <authorList>
            <person name="Kucharzyk K."/>
            <person name="Murdoch R.W."/>
            <person name="Higgins S."/>
            <person name="Loffler F."/>
        </authorList>
    </citation>
    <scope>NUCLEOTIDE SEQUENCE</scope>
</reference>
<evidence type="ECO:0000313" key="1">
    <source>
        <dbReference type="EMBL" id="MPL82453.1"/>
    </source>
</evidence>
<name>A0A644UUT5_9ZZZZ</name>
<sequence length="137" mass="15863">MKTLLFTSSLLLSVLLFLFTACDKDDEEIKDSTFEVIKLNMEDLRFADLPNLATINEAKGEFDFKKYKETDSLFIIFPKVNVNGSTQQLILYPTKLPKDMPIYENDFLFSGEIKFSPTTSYTPIVLSEFKYILFIEE</sequence>
<dbReference type="PROSITE" id="PS51257">
    <property type="entry name" value="PROKAR_LIPOPROTEIN"/>
    <property type="match status" value="1"/>
</dbReference>
<proteinExistence type="predicted"/>
<evidence type="ECO:0008006" key="2">
    <source>
        <dbReference type="Google" id="ProtNLM"/>
    </source>
</evidence>
<dbReference type="AlphaFoldDB" id="A0A644UUT5"/>
<protein>
    <recommendedName>
        <fullName evidence="2">Lipoprotein</fullName>
    </recommendedName>
</protein>
<comment type="caution">
    <text evidence="1">The sequence shown here is derived from an EMBL/GenBank/DDBJ whole genome shotgun (WGS) entry which is preliminary data.</text>
</comment>
<dbReference type="EMBL" id="VSSQ01000163">
    <property type="protein sequence ID" value="MPL82453.1"/>
    <property type="molecule type" value="Genomic_DNA"/>
</dbReference>